<dbReference type="GO" id="GO:0003677">
    <property type="term" value="F:DNA binding"/>
    <property type="evidence" value="ECO:0007669"/>
    <property type="project" value="InterPro"/>
</dbReference>
<evidence type="ECO:0000259" key="1">
    <source>
        <dbReference type="PROSITE" id="PS50943"/>
    </source>
</evidence>
<gene>
    <name evidence="2" type="ORF">D5018_13605</name>
</gene>
<dbReference type="InterPro" id="IPR001387">
    <property type="entry name" value="Cro/C1-type_HTH"/>
</dbReference>
<dbReference type="InterPro" id="IPR010982">
    <property type="entry name" value="Lambda_DNA-bd_dom_sf"/>
</dbReference>
<dbReference type="Pfam" id="PF01381">
    <property type="entry name" value="HTH_3"/>
    <property type="match status" value="1"/>
</dbReference>
<dbReference type="AlphaFoldDB" id="A0A3L8PV14"/>
<dbReference type="OrthoDB" id="9791537at2"/>
<reference evidence="2 3" key="1">
    <citation type="submission" date="2018-09" db="EMBL/GenBank/DDBJ databases">
        <title>Phylogeny of the Shewanellaceae, and recommendation for two new genera, Pseudoshewanella and Parashewanella.</title>
        <authorList>
            <person name="Wang G."/>
        </authorList>
    </citation>
    <scope>NUCLEOTIDE SEQUENCE [LARGE SCALE GENOMIC DNA]</scope>
    <source>
        <strain evidence="2 3">C51</strain>
    </source>
</reference>
<dbReference type="EMBL" id="QZEI01000042">
    <property type="protein sequence ID" value="RLV59170.1"/>
    <property type="molecule type" value="Genomic_DNA"/>
</dbReference>
<evidence type="ECO:0000313" key="2">
    <source>
        <dbReference type="EMBL" id="RLV59170.1"/>
    </source>
</evidence>
<dbReference type="SMART" id="SM00530">
    <property type="entry name" value="HTH_XRE"/>
    <property type="match status" value="1"/>
</dbReference>
<dbReference type="CDD" id="cd00093">
    <property type="entry name" value="HTH_XRE"/>
    <property type="match status" value="1"/>
</dbReference>
<evidence type="ECO:0000313" key="3">
    <source>
        <dbReference type="Proteomes" id="UP000281474"/>
    </source>
</evidence>
<proteinExistence type="predicted"/>
<name>A0A3L8PV14_9GAMM</name>
<organism evidence="2 3">
    <name type="scientific">Parashewanella curva</name>
    <dbReference type="NCBI Taxonomy" id="2338552"/>
    <lineage>
        <taxon>Bacteria</taxon>
        <taxon>Pseudomonadati</taxon>
        <taxon>Pseudomonadota</taxon>
        <taxon>Gammaproteobacteria</taxon>
        <taxon>Alteromonadales</taxon>
        <taxon>Shewanellaceae</taxon>
        <taxon>Parashewanella</taxon>
    </lineage>
</organism>
<dbReference type="RefSeq" id="WP_121839543.1">
    <property type="nucleotide sequence ID" value="NZ_ML014791.1"/>
</dbReference>
<dbReference type="Gene3D" id="1.10.260.40">
    <property type="entry name" value="lambda repressor-like DNA-binding domains"/>
    <property type="match status" value="1"/>
</dbReference>
<comment type="caution">
    <text evidence="2">The sequence shown here is derived from an EMBL/GenBank/DDBJ whole genome shotgun (WGS) entry which is preliminary data.</text>
</comment>
<accession>A0A3L8PV14</accession>
<dbReference type="PROSITE" id="PS50943">
    <property type="entry name" value="HTH_CROC1"/>
    <property type="match status" value="1"/>
</dbReference>
<protein>
    <submittedName>
        <fullName evidence="2">XRE family transcriptional regulator</fullName>
    </submittedName>
</protein>
<dbReference type="SUPFAM" id="SSF47413">
    <property type="entry name" value="lambda repressor-like DNA-binding domains"/>
    <property type="match status" value="1"/>
</dbReference>
<feature type="domain" description="HTH cro/C1-type" evidence="1">
    <location>
        <begin position="33"/>
        <end position="73"/>
    </location>
</feature>
<sequence length="212" mass="24438">MAIDSRVQFSQRLNQILDRHNYPPKNMGRIAMLAELFGITQKGAGNWLNGKAMPSRKMLKQISEHFKISQEWLILGKSDQEAAGQQKIPVLCQSKIHDYLEGKLTQFDKLINVKDNISSEAFAIDLRDNEFFVDFLISNNAILIFDPQMRPTDKLFAMIQTDNGLVIKNLIEFEKGQLAYTERNQQQRPELNMIDDKHVILAPLKEILFHNP</sequence>
<keyword evidence="3" id="KW-1185">Reference proteome</keyword>
<dbReference type="Proteomes" id="UP000281474">
    <property type="component" value="Unassembled WGS sequence"/>
</dbReference>